<proteinExistence type="predicted"/>
<evidence type="ECO:0000313" key="2">
    <source>
        <dbReference type="Proteomes" id="UP001279410"/>
    </source>
</evidence>
<keyword evidence="2" id="KW-1185">Reference proteome</keyword>
<dbReference type="EMBL" id="BRZM01000003">
    <property type="protein sequence ID" value="GLD46943.1"/>
    <property type="molecule type" value="Genomic_DNA"/>
</dbReference>
<evidence type="ECO:0000313" key="1">
    <source>
        <dbReference type="EMBL" id="GLD46943.1"/>
    </source>
</evidence>
<accession>A0AAD3M3Z4</accession>
<comment type="caution">
    <text evidence="1">The sequence shown here is derived from an EMBL/GenBank/DDBJ whole genome shotgun (WGS) entry which is preliminary data.</text>
</comment>
<gene>
    <name evidence="1" type="ORF">AKAME5_000121200</name>
</gene>
<sequence>MSSVPDLLEHIGSKSWLASISSRWLPETPNPPAPGGMPVSQLPSSALMLAAARFRPEETTQDADRRTSAQRHKPSGLLHIPVLFARLKELLYLSFTSGSVAVMLVGRCCPTPLPKYIPVPSRAEENNAQTVGHTGVWEGWERSEHPPSYTDMES</sequence>
<protein>
    <submittedName>
        <fullName evidence="1">NACHT, LRR and PYD domains-containing protein 6</fullName>
    </submittedName>
</protein>
<dbReference type="Proteomes" id="UP001279410">
    <property type="component" value="Unassembled WGS sequence"/>
</dbReference>
<name>A0AAD3M3Z4_LATJO</name>
<dbReference type="AlphaFoldDB" id="A0AAD3M3Z4"/>
<reference evidence="1" key="1">
    <citation type="submission" date="2022-08" db="EMBL/GenBank/DDBJ databases">
        <title>Genome sequencing of akame (Lates japonicus).</title>
        <authorList>
            <person name="Hashiguchi Y."/>
            <person name="Takahashi H."/>
        </authorList>
    </citation>
    <scope>NUCLEOTIDE SEQUENCE</scope>
    <source>
        <strain evidence="1">Kochi</strain>
    </source>
</reference>
<organism evidence="1 2">
    <name type="scientific">Lates japonicus</name>
    <name type="common">Japanese lates</name>
    <dbReference type="NCBI Taxonomy" id="270547"/>
    <lineage>
        <taxon>Eukaryota</taxon>
        <taxon>Metazoa</taxon>
        <taxon>Chordata</taxon>
        <taxon>Craniata</taxon>
        <taxon>Vertebrata</taxon>
        <taxon>Euteleostomi</taxon>
        <taxon>Actinopterygii</taxon>
        <taxon>Neopterygii</taxon>
        <taxon>Teleostei</taxon>
        <taxon>Neoteleostei</taxon>
        <taxon>Acanthomorphata</taxon>
        <taxon>Carangaria</taxon>
        <taxon>Carangaria incertae sedis</taxon>
        <taxon>Centropomidae</taxon>
        <taxon>Lates</taxon>
    </lineage>
</organism>